<dbReference type="InterPro" id="IPR006574">
    <property type="entry name" value="PRY"/>
</dbReference>
<dbReference type="PANTHER" id="PTHR24103">
    <property type="entry name" value="E3 UBIQUITIN-PROTEIN LIGASE TRIM"/>
    <property type="match status" value="1"/>
</dbReference>
<comment type="caution">
    <text evidence="2">The sequence shown here is derived from an EMBL/GenBank/DDBJ whole genome shotgun (WGS) entry which is preliminary data.</text>
</comment>
<dbReference type="SMART" id="SM00589">
    <property type="entry name" value="PRY"/>
    <property type="match status" value="1"/>
</dbReference>
<dbReference type="Proteomes" id="UP000531559">
    <property type="component" value="Unassembled WGS sequence"/>
</dbReference>
<dbReference type="PROSITE" id="PS50188">
    <property type="entry name" value="B302_SPRY"/>
    <property type="match status" value="1"/>
</dbReference>
<dbReference type="InterPro" id="IPR003879">
    <property type="entry name" value="Butyrophylin_SPRY"/>
</dbReference>
<name>A0A7K7WVR1_9AVES</name>
<organism evidence="2 3">
    <name type="scientific">Nothocercus julius</name>
    <dbReference type="NCBI Taxonomy" id="2585813"/>
    <lineage>
        <taxon>Eukaryota</taxon>
        <taxon>Metazoa</taxon>
        <taxon>Chordata</taxon>
        <taxon>Craniata</taxon>
        <taxon>Vertebrata</taxon>
        <taxon>Euteleostomi</taxon>
        <taxon>Archelosauria</taxon>
        <taxon>Archosauria</taxon>
        <taxon>Dinosauria</taxon>
        <taxon>Saurischia</taxon>
        <taxon>Theropoda</taxon>
        <taxon>Coelurosauria</taxon>
        <taxon>Aves</taxon>
        <taxon>Palaeognathae</taxon>
        <taxon>Tinamiformes</taxon>
        <taxon>Tinamidae</taxon>
        <taxon>Nothocercus</taxon>
    </lineage>
</organism>
<evidence type="ECO:0000313" key="2">
    <source>
        <dbReference type="EMBL" id="NXA57465.1"/>
    </source>
</evidence>
<dbReference type="InterPro" id="IPR003877">
    <property type="entry name" value="SPRY_dom"/>
</dbReference>
<gene>
    <name evidence="2" type="primary">Btn2a2</name>
    <name evidence="2" type="ORF">NOTJUL_R14676</name>
</gene>
<keyword evidence="3" id="KW-1185">Reference proteome</keyword>
<feature type="non-terminal residue" evidence="2">
    <location>
        <position position="110"/>
    </location>
</feature>
<dbReference type="OrthoDB" id="9049620at2759"/>
<dbReference type="Pfam" id="PF00622">
    <property type="entry name" value="SPRY"/>
    <property type="match status" value="1"/>
</dbReference>
<dbReference type="EMBL" id="VZSV01000722">
    <property type="protein sequence ID" value="NXA57465.1"/>
    <property type="molecule type" value="Genomic_DNA"/>
</dbReference>
<dbReference type="PRINTS" id="PR01407">
    <property type="entry name" value="BUTYPHLNCDUF"/>
</dbReference>
<evidence type="ECO:0000259" key="1">
    <source>
        <dbReference type="PROSITE" id="PS50188"/>
    </source>
</evidence>
<evidence type="ECO:0000313" key="3">
    <source>
        <dbReference type="Proteomes" id="UP000531559"/>
    </source>
</evidence>
<dbReference type="AlphaFoldDB" id="A0A7K7WVR1"/>
<accession>A0A7K7WVR1</accession>
<dbReference type="Gene3D" id="2.60.120.920">
    <property type="match status" value="1"/>
</dbReference>
<dbReference type="InterPro" id="IPR001870">
    <property type="entry name" value="B30.2/SPRY"/>
</dbReference>
<proteinExistence type="predicted"/>
<sequence>AADMILDEDTAHARLLLSEDGRSVRWGEERQERPERPERFDTWHCVMGHKGFATGRHCWEVTVGDGKSWGVGLARASLKRKGRTFLGPEEGVWAVVRLESVFRSLTSPER</sequence>
<dbReference type="SUPFAM" id="SSF49899">
    <property type="entry name" value="Concanavalin A-like lectins/glucanases"/>
    <property type="match status" value="1"/>
</dbReference>
<dbReference type="InterPro" id="IPR050143">
    <property type="entry name" value="TRIM/RBCC"/>
</dbReference>
<dbReference type="Pfam" id="PF13765">
    <property type="entry name" value="PRY"/>
    <property type="match status" value="1"/>
</dbReference>
<feature type="non-terminal residue" evidence="2">
    <location>
        <position position="1"/>
    </location>
</feature>
<feature type="domain" description="B30.2/SPRY" evidence="1">
    <location>
        <begin position="1"/>
        <end position="110"/>
    </location>
</feature>
<dbReference type="InterPro" id="IPR043136">
    <property type="entry name" value="B30.2/SPRY_sf"/>
</dbReference>
<protein>
    <submittedName>
        <fullName evidence="2">BT2A2 protein</fullName>
    </submittedName>
</protein>
<dbReference type="InterPro" id="IPR013320">
    <property type="entry name" value="ConA-like_dom_sf"/>
</dbReference>
<reference evidence="2 3" key="1">
    <citation type="submission" date="2019-09" db="EMBL/GenBank/DDBJ databases">
        <title>Bird 10,000 Genomes (B10K) Project - Family phase.</title>
        <authorList>
            <person name="Zhang G."/>
        </authorList>
    </citation>
    <scope>NUCLEOTIDE SEQUENCE [LARGE SCALE GENOMIC DNA]</scope>
    <source>
        <strain evidence="2">B10K-MSB-01</strain>
    </source>
</reference>